<dbReference type="HOGENOM" id="CLU_2334925_0_0_1"/>
<proteinExistence type="predicted"/>
<protein>
    <submittedName>
        <fullName evidence="2">Uncharacterized protein</fullName>
    </submittedName>
</protein>
<name>F8PBK5_SERL9</name>
<dbReference type="EMBL" id="GL945443">
    <property type="protein sequence ID" value="EGO19643.1"/>
    <property type="molecule type" value="Genomic_DNA"/>
</dbReference>
<gene>
    <name evidence="2" type="ORF">SERLADRAFT_443112</name>
</gene>
<dbReference type="Proteomes" id="UP000008064">
    <property type="component" value="Unassembled WGS sequence"/>
</dbReference>
<dbReference type="KEGG" id="sla:SERLADRAFT_443112"/>
<feature type="compositionally biased region" description="Acidic residues" evidence="1">
    <location>
        <begin position="14"/>
        <end position="29"/>
    </location>
</feature>
<feature type="region of interest" description="Disordered" evidence="1">
    <location>
        <begin position="1"/>
        <end position="30"/>
    </location>
</feature>
<organism>
    <name type="scientific">Serpula lacrymans var. lacrymans (strain S7.9)</name>
    <name type="common">Dry rot fungus</name>
    <dbReference type="NCBI Taxonomy" id="578457"/>
    <lineage>
        <taxon>Eukaryota</taxon>
        <taxon>Fungi</taxon>
        <taxon>Dikarya</taxon>
        <taxon>Basidiomycota</taxon>
        <taxon>Agaricomycotina</taxon>
        <taxon>Agaricomycetes</taxon>
        <taxon>Agaricomycetidae</taxon>
        <taxon>Boletales</taxon>
        <taxon>Coniophorineae</taxon>
        <taxon>Serpulaceae</taxon>
        <taxon>Serpula</taxon>
    </lineage>
</organism>
<sequence>MHGDGSDPGSDTGEGSDLESEVNENAENEDVYKQKILAELTFASLTLNVDNMSQVLGLLELKEYEEYMDEIYAEETHAIHSTIKICSTIKVPNAAGHQ</sequence>
<evidence type="ECO:0000256" key="1">
    <source>
        <dbReference type="SAM" id="MobiDB-lite"/>
    </source>
</evidence>
<dbReference type="GeneID" id="18815848"/>
<accession>F8PBK5</accession>
<reference evidence="2" key="1">
    <citation type="submission" date="2011-04" db="EMBL/GenBank/DDBJ databases">
        <title>Evolution of plant cell wall degrading machinery underlies the functional diversity of forest fungi.</title>
        <authorList>
            <consortium name="US DOE Joint Genome Institute (JGI-PGF)"/>
            <person name="Eastwood D.C."/>
            <person name="Floudas D."/>
            <person name="Binder M."/>
            <person name="Majcherczyk A."/>
            <person name="Schneider P."/>
            <person name="Aerts A."/>
            <person name="Asiegbu F.O."/>
            <person name="Baker S.E."/>
            <person name="Barry K."/>
            <person name="Bendiksby M."/>
            <person name="Blumentritt M."/>
            <person name="Coutinho P.M."/>
            <person name="Cullen D."/>
            <person name="Cullen D."/>
            <person name="Gathman A."/>
            <person name="Goodell B."/>
            <person name="Henrissat B."/>
            <person name="Ihrmark K."/>
            <person name="Kauserud H."/>
            <person name="Kohler A."/>
            <person name="LaButti K."/>
            <person name="Lapidus A."/>
            <person name="Lavin J.L."/>
            <person name="Lee Y.-H."/>
            <person name="Lindquist E."/>
            <person name="Lilly W."/>
            <person name="Lucas S."/>
            <person name="Morin E."/>
            <person name="Murat C."/>
            <person name="Oguiza J.A."/>
            <person name="Park J."/>
            <person name="Pisabarro A.G."/>
            <person name="Riley R."/>
            <person name="Rosling A."/>
            <person name="Salamov A."/>
            <person name="Schmidt O."/>
            <person name="Schmutz J."/>
            <person name="Skrede I."/>
            <person name="Stenlid J."/>
            <person name="Wiebenga A."/>
            <person name="Xie X."/>
            <person name="Kues U."/>
            <person name="Hibbett D.S."/>
            <person name="Hoffmeister D."/>
            <person name="Hogberg N."/>
            <person name="Martin F."/>
            <person name="Grigoriev I.V."/>
            <person name="Watkinson S.C."/>
        </authorList>
    </citation>
    <scope>NUCLEOTIDE SEQUENCE</scope>
    <source>
        <strain evidence="2">S7.9</strain>
    </source>
</reference>
<dbReference type="AlphaFoldDB" id="F8PBK5"/>
<evidence type="ECO:0000313" key="2">
    <source>
        <dbReference type="EMBL" id="EGO19643.1"/>
    </source>
</evidence>
<dbReference type="RefSeq" id="XP_007323776.1">
    <property type="nucleotide sequence ID" value="XM_007323714.1"/>
</dbReference>